<name>A0A3N0V085_9PROT</name>
<dbReference type="Pfam" id="PF09723">
    <property type="entry name" value="Zn_ribbon_8"/>
    <property type="match status" value="1"/>
</dbReference>
<dbReference type="NCBIfam" id="TIGR02605">
    <property type="entry name" value="CxxC_CxxC_SSSS"/>
    <property type="match status" value="1"/>
</dbReference>
<proteinExistence type="predicted"/>
<organism evidence="3 4">
    <name type="scientific">Pseudomethylobacillus aquaticus</name>
    <dbReference type="NCBI Taxonomy" id="2676064"/>
    <lineage>
        <taxon>Bacteria</taxon>
        <taxon>Pseudomonadati</taxon>
        <taxon>Pseudomonadota</taxon>
        <taxon>Betaproteobacteria</taxon>
        <taxon>Nitrosomonadales</taxon>
        <taxon>Methylophilaceae</taxon>
        <taxon>Pseudomethylobacillus</taxon>
    </lineage>
</organism>
<sequence length="119" mass="12901">MPLYEYECAHCGTFTALRKMSESQDPAPCEFCGDLGQRIQSAPRLAVLDKASRIAHERNEKSAHAPRAARRSSCGCTGGHTCKPAADTQASNTSAPAKQKGSLLKMQTKKTARPWMLGH</sequence>
<feature type="domain" description="Putative regulatory protein FmdB zinc ribbon" evidence="2">
    <location>
        <begin position="1"/>
        <end position="41"/>
    </location>
</feature>
<dbReference type="Proteomes" id="UP000275137">
    <property type="component" value="Unassembled WGS sequence"/>
</dbReference>
<protein>
    <submittedName>
        <fullName evidence="3">Zinc ribbon domain-containing protein</fullName>
    </submittedName>
</protein>
<keyword evidence="4" id="KW-1185">Reference proteome</keyword>
<dbReference type="EMBL" id="RJVP01000003">
    <property type="protein sequence ID" value="ROH86180.1"/>
    <property type="molecule type" value="Genomic_DNA"/>
</dbReference>
<accession>A0A3N0V085</accession>
<dbReference type="RefSeq" id="WP_123237240.1">
    <property type="nucleotide sequence ID" value="NZ_RJVP01000003.1"/>
</dbReference>
<feature type="region of interest" description="Disordered" evidence="1">
    <location>
        <begin position="56"/>
        <end position="119"/>
    </location>
</feature>
<dbReference type="InterPro" id="IPR013429">
    <property type="entry name" value="Regulatory_FmdB_Zinc_ribbon"/>
</dbReference>
<evidence type="ECO:0000313" key="3">
    <source>
        <dbReference type="EMBL" id="ROH86180.1"/>
    </source>
</evidence>
<evidence type="ECO:0000259" key="2">
    <source>
        <dbReference type="SMART" id="SM00834"/>
    </source>
</evidence>
<evidence type="ECO:0000313" key="4">
    <source>
        <dbReference type="Proteomes" id="UP000275137"/>
    </source>
</evidence>
<evidence type="ECO:0000256" key="1">
    <source>
        <dbReference type="SAM" id="MobiDB-lite"/>
    </source>
</evidence>
<comment type="caution">
    <text evidence="3">The sequence shown here is derived from an EMBL/GenBank/DDBJ whole genome shotgun (WGS) entry which is preliminary data.</text>
</comment>
<dbReference type="AlphaFoldDB" id="A0A3N0V085"/>
<dbReference type="SMART" id="SM00834">
    <property type="entry name" value="CxxC_CXXC_SSSS"/>
    <property type="match status" value="1"/>
</dbReference>
<reference evidence="3 4" key="1">
    <citation type="submission" date="2018-10" db="EMBL/GenBank/DDBJ databases">
        <authorList>
            <person name="Chen W.-M."/>
        </authorList>
    </citation>
    <scope>NUCLEOTIDE SEQUENCE [LARGE SCALE GENOMIC DNA]</scope>
    <source>
        <strain evidence="3 4">H-5</strain>
    </source>
</reference>
<gene>
    <name evidence="3" type="ORF">ED236_06950</name>
</gene>